<keyword evidence="2" id="KW-1185">Reference proteome</keyword>
<accession>A0ABW2FHT4</accession>
<sequence length="62" mass="7221">MKELMHNYEKEKTKLNELGQESLAKGIPLSANETVLAQSRRVDELITRFYIQRMVKKGQGDR</sequence>
<comment type="caution">
    <text evidence="1">The sequence shown here is derived from an EMBL/GenBank/DDBJ whole genome shotgun (WGS) entry which is preliminary data.</text>
</comment>
<dbReference type="Proteomes" id="UP001596378">
    <property type="component" value="Unassembled WGS sequence"/>
</dbReference>
<dbReference type="RefSeq" id="WP_378052220.1">
    <property type="nucleotide sequence ID" value="NZ_JBHMDN010000048.1"/>
</dbReference>
<gene>
    <name evidence="1" type="ORF">ACFQMJ_24615</name>
</gene>
<reference evidence="2" key="1">
    <citation type="journal article" date="2019" name="Int. J. Syst. Evol. Microbiol.">
        <title>The Global Catalogue of Microorganisms (GCM) 10K type strain sequencing project: providing services to taxonomists for standard genome sequencing and annotation.</title>
        <authorList>
            <consortium name="The Broad Institute Genomics Platform"/>
            <consortium name="The Broad Institute Genome Sequencing Center for Infectious Disease"/>
            <person name="Wu L."/>
            <person name="Ma J."/>
        </authorList>
    </citation>
    <scope>NUCLEOTIDE SEQUENCE [LARGE SCALE GENOMIC DNA]</scope>
    <source>
        <strain evidence="2">KCTC 12907</strain>
    </source>
</reference>
<evidence type="ECO:0000313" key="2">
    <source>
        <dbReference type="Proteomes" id="UP001596378"/>
    </source>
</evidence>
<proteinExistence type="predicted"/>
<name>A0ABW2FHT4_9BACL</name>
<protein>
    <submittedName>
        <fullName evidence="1">Aspartyl-phosphate phosphatase Spo0E family protein</fullName>
    </submittedName>
</protein>
<evidence type="ECO:0000313" key="1">
    <source>
        <dbReference type="EMBL" id="MFC7151734.1"/>
    </source>
</evidence>
<dbReference type="EMBL" id="JBHTAI010000018">
    <property type="protein sequence ID" value="MFC7151734.1"/>
    <property type="molecule type" value="Genomic_DNA"/>
</dbReference>
<organism evidence="1 2">
    <name type="scientific">Cohnella cellulosilytica</name>
    <dbReference type="NCBI Taxonomy" id="986710"/>
    <lineage>
        <taxon>Bacteria</taxon>
        <taxon>Bacillati</taxon>
        <taxon>Bacillota</taxon>
        <taxon>Bacilli</taxon>
        <taxon>Bacillales</taxon>
        <taxon>Paenibacillaceae</taxon>
        <taxon>Cohnella</taxon>
    </lineage>
</organism>